<feature type="compositionally biased region" description="Low complexity" evidence="4">
    <location>
        <begin position="693"/>
        <end position="711"/>
    </location>
</feature>
<keyword evidence="3" id="KW-0539">Nucleus</keyword>
<dbReference type="Pfam" id="PF00172">
    <property type="entry name" value="Zn_clus"/>
    <property type="match status" value="1"/>
</dbReference>
<gene>
    <name evidence="6" type="primary">SPAC1F7.11c_12</name>
    <name evidence="6" type="ORF">LOC62_07G008938</name>
</gene>
<feature type="region of interest" description="Disordered" evidence="4">
    <location>
        <begin position="691"/>
        <end position="714"/>
    </location>
</feature>
<dbReference type="GO" id="GO:0008270">
    <property type="term" value="F:zinc ion binding"/>
    <property type="evidence" value="ECO:0007669"/>
    <property type="project" value="InterPro"/>
</dbReference>
<dbReference type="SMART" id="SM00906">
    <property type="entry name" value="Fungal_trans"/>
    <property type="match status" value="1"/>
</dbReference>
<accession>A0AAF1BR19</accession>
<dbReference type="PANTHER" id="PTHR31001">
    <property type="entry name" value="UNCHARACTERIZED TRANSCRIPTIONAL REGULATORY PROTEIN"/>
    <property type="match status" value="1"/>
</dbReference>
<dbReference type="GO" id="GO:0000981">
    <property type="term" value="F:DNA-binding transcription factor activity, RNA polymerase II-specific"/>
    <property type="evidence" value="ECO:0007669"/>
    <property type="project" value="InterPro"/>
</dbReference>
<dbReference type="EMBL" id="CP086720">
    <property type="protein sequence ID" value="WOO85439.1"/>
    <property type="molecule type" value="Genomic_DNA"/>
</dbReference>
<dbReference type="InterPro" id="IPR036864">
    <property type="entry name" value="Zn2-C6_fun-type_DNA-bd_sf"/>
</dbReference>
<feature type="region of interest" description="Disordered" evidence="4">
    <location>
        <begin position="56"/>
        <end position="79"/>
    </location>
</feature>
<dbReference type="InterPro" id="IPR001138">
    <property type="entry name" value="Zn2Cys6_DnaBD"/>
</dbReference>
<dbReference type="RefSeq" id="XP_062631465.1">
    <property type="nucleotide sequence ID" value="XM_062775481.1"/>
</dbReference>
<evidence type="ECO:0000259" key="5">
    <source>
        <dbReference type="PROSITE" id="PS00463"/>
    </source>
</evidence>
<dbReference type="Proteomes" id="UP000827549">
    <property type="component" value="Chromosome 7"/>
</dbReference>
<organism evidence="6 7">
    <name type="scientific">Vanrija pseudolonga</name>
    <dbReference type="NCBI Taxonomy" id="143232"/>
    <lineage>
        <taxon>Eukaryota</taxon>
        <taxon>Fungi</taxon>
        <taxon>Dikarya</taxon>
        <taxon>Basidiomycota</taxon>
        <taxon>Agaricomycotina</taxon>
        <taxon>Tremellomycetes</taxon>
        <taxon>Trichosporonales</taxon>
        <taxon>Trichosporonaceae</taxon>
        <taxon>Vanrija</taxon>
    </lineage>
</organism>
<comment type="subcellular location">
    <subcellularLocation>
        <location evidence="1">Nucleus</location>
    </subcellularLocation>
</comment>
<dbReference type="GeneID" id="87812102"/>
<evidence type="ECO:0000313" key="7">
    <source>
        <dbReference type="Proteomes" id="UP000827549"/>
    </source>
</evidence>
<sequence length="770" mass="85174">MPPVTEEPKKKRRRRVAALTCEQCTRRKQRCNKEIPCNHCVQRGIADQCTLYIPRWSSSPEPAPRRTPERAAARDMPPAPPAPVDAVAVVEAPIMPVVPLRSPPPADSEAAFRDEMRARMTRLEELILASSAPAAGLSLLSGLSDIERVPGIPHAHAAKRAKVGPPPIPERLKEVCATSGVSPETFTQLIAELPDQGYASRIVVHYFKYINPLRYPILENKFWYPMDDLYDKQATASDDLESLRHLPLVFIVLAIGVLLAPESVAGSDKHRRAESLRLYWCSRRANLFTASIQPESVELALAGLLAGMYPLLGHDRPLVEGWSLLGASVRTAMAVGLHRDGEKMGLGPFEAEYRRRIWGYFMHADRHYSLILGRPSAIPEPCWICDACEPKNVDLETILPSQKILDRPMDEPTSTTFLILQRRLAQIDGLICNLHQKLNEVPTFEEVEELDAKIGRFIDSLPPAFRIEDADTSHDVLRPYLPVQRHALGTEIAFARILLHRPWLLRKADNDNFLLSRKACFESAKLDFRLRKAFAKRDPSAHKQFFAAQFVEFNSAVVAGIAAVTQPNAADADEFRMILRCFLEHHPLDNKALQTPSSQKEVAIITALYNRSLQVAAGNASWPTTDQIKKNPMLSDTPSASPVAMMVGNGVAGLPTPPSCSEETVTNLLGKDIYTTMLNLGVVSAPSAPLSRVDTASPSVTVDSSSRSGGTIFTPPSNMDWMDTGVLFPDTNMDMGAALEELGLPPQRGPGNLIVDPNPLMRWANSEYYQ</sequence>
<dbReference type="SUPFAM" id="SSF57701">
    <property type="entry name" value="Zn2/Cys6 DNA-binding domain"/>
    <property type="match status" value="1"/>
</dbReference>
<evidence type="ECO:0000256" key="3">
    <source>
        <dbReference type="ARBA" id="ARBA00023242"/>
    </source>
</evidence>
<evidence type="ECO:0000256" key="2">
    <source>
        <dbReference type="ARBA" id="ARBA00022723"/>
    </source>
</evidence>
<reference evidence="6" key="1">
    <citation type="submission" date="2023-10" db="EMBL/GenBank/DDBJ databases">
        <authorList>
            <person name="Noh H."/>
        </authorList>
    </citation>
    <scope>NUCLEOTIDE SEQUENCE</scope>
    <source>
        <strain evidence="6">DUCC4014</strain>
    </source>
</reference>
<dbReference type="Gene3D" id="4.10.240.10">
    <property type="entry name" value="Zn(2)-C6 fungal-type DNA-binding domain"/>
    <property type="match status" value="1"/>
</dbReference>
<dbReference type="Pfam" id="PF04082">
    <property type="entry name" value="Fungal_trans"/>
    <property type="match status" value="1"/>
</dbReference>
<dbReference type="PANTHER" id="PTHR31001:SF87">
    <property type="entry name" value="COL-21"/>
    <property type="match status" value="1"/>
</dbReference>
<dbReference type="CDD" id="cd00067">
    <property type="entry name" value="GAL4"/>
    <property type="match status" value="1"/>
</dbReference>
<dbReference type="AlphaFoldDB" id="A0AAF1BR19"/>
<evidence type="ECO:0000256" key="1">
    <source>
        <dbReference type="ARBA" id="ARBA00004123"/>
    </source>
</evidence>
<name>A0AAF1BR19_9TREE</name>
<dbReference type="GO" id="GO:0005634">
    <property type="term" value="C:nucleus"/>
    <property type="evidence" value="ECO:0007669"/>
    <property type="project" value="UniProtKB-SubCell"/>
</dbReference>
<evidence type="ECO:0000256" key="4">
    <source>
        <dbReference type="SAM" id="MobiDB-lite"/>
    </source>
</evidence>
<dbReference type="PROSITE" id="PS00463">
    <property type="entry name" value="ZN2_CY6_FUNGAL_1"/>
    <property type="match status" value="1"/>
</dbReference>
<keyword evidence="7" id="KW-1185">Reference proteome</keyword>
<dbReference type="CDD" id="cd12148">
    <property type="entry name" value="fungal_TF_MHR"/>
    <property type="match status" value="1"/>
</dbReference>
<evidence type="ECO:0000313" key="6">
    <source>
        <dbReference type="EMBL" id="WOO85439.1"/>
    </source>
</evidence>
<dbReference type="GO" id="GO:0003677">
    <property type="term" value="F:DNA binding"/>
    <property type="evidence" value="ECO:0007669"/>
    <property type="project" value="InterPro"/>
</dbReference>
<proteinExistence type="predicted"/>
<dbReference type="InterPro" id="IPR050613">
    <property type="entry name" value="Sec_Metabolite_Reg"/>
</dbReference>
<dbReference type="SMART" id="SM00066">
    <property type="entry name" value="GAL4"/>
    <property type="match status" value="1"/>
</dbReference>
<dbReference type="InterPro" id="IPR007219">
    <property type="entry name" value="XnlR_reg_dom"/>
</dbReference>
<feature type="compositionally biased region" description="Basic and acidic residues" evidence="4">
    <location>
        <begin position="63"/>
        <end position="73"/>
    </location>
</feature>
<keyword evidence="2" id="KW-0479">Metal-binding</keyword>
<protein>
    <submittedName>
        <fullName evidence="6">Purtative transcriptional regulatory protein</fullName>
    </submittedName>
</protein>
<feature type="domain" description="Zn(2)-C6 fungal-type" evidence="5">
    <location>
        <begin position="20"/>
        <end position="49"/>
    </location>
</feature>
<dbReference type="GO" id="GO:0006351">
    <property type="term" value="P:DNA-templated transcription"/>
    <property type="evidence" value="ECO:0007669"/>
    <property type="project" value="InterPro"/>
</dbReference>